<dbReference type="GO" id="GO:0009117">
    <property type="term" value="P:nucleotide metabolic process"/>
    <property type="evidence" value="ECO:0007669"/>
    <property type="project" value="UniProtKB-KW"/>
</dbReference>
<evidence type="ECO:0000256" key="9">
    <source>
        <dbReference type="RuleBase" id="RU361276"/>
    </source>
</evidence>
<dbReference type="SUPFAM" id="SSF56784">
    <property type="entry name" value="HAD-like"/>
    <property type="match status" value="1"/>
</dbReference>
<organism evidence="10 11">
    <name type="scientific">Gryllus longicercus</name>
    <dbReference type="NCBI Taxonomy" id="2509291"/>
    <lineage>
        <taxon>Eukaryota</taxon>
        <taxon>Metazoa</taxon>
        <taxon>Ecdysozoa</taxon>
        <taxon>Arthropoda</taxon>
        <taxon>Hexapoda</taxon>
        <taxon>Insecta</taxon>
        <taxon>Pterygota</taxon>
        <taxon>Neoptera</taxon>
        <taxon>Polyneoptera</taxon>
        <taxon>Orthoptera</taxon>
        <taxon>Ensifera</taxon>
        <taxon>Gryllidea</taxon>
        <taxon>Grylloidea</taxon>
        <taxon>Gryllidae</taxon>
        <taxon>Gryllinae</taxon>
        <taxon>Gryllus</taxon>
    </lineage>
</organism>
<dbReference type="PANTHER" id="PTHR13045:SF0">
    <property type="entry name" value="7-METHYLGUANOSINE PHOSPHATE-SPECIFIC 5'-NUCLEOTIDASE"/>
    <property type="match status" value="1"/>
</dbReference>
<dbReference type="Proteomes" id="UP001378592">
    <property type="component" value="Unassembled WGS sequence"/>
</dbReference>
<dbReference type="EMBL" id="JAZDUA010000730">
    <property type="protein sequence ID" value="KAK7789604.1"/>
    <property type="molecule type" value="Genomic_DNA"/>
</dbReference>
<dbReference type="FunFam" id="3.40.50.1000:FF:000032">
    <property type="entry name" value="Cytosolic 5-nucleotidase 3-like"/>
    <property type="match status" value="1"/>
</dbReference>
<keyword evidence="7" id="KW-0460">Magnesium</keyword>
<gene>
    <name evidence="10" type="ORF">R5R35_012664</name>
</gene>
<dbReference type="GO" id="GO:0000166">
    <property type="term" value="F:nucleotide binding"/>
    <property type="evidence" value="ECO:0007669"/>
    <property type="project" value="UniProtKB-KW"/>
</dbReference>
<keyword evidence="11" id="KW-1185">Reference proteome</keyword>
<dbReference type="FunFam" id="1.10.150.340:FF:000001">
    <property type="entry name" value="Cytosolic 5-nucleotidase 3-like"/>
    <property type="match status" value="1"/>
</dbReference>
<protein>
    <recommendedName>
        <fullName evidence="3 9">5'-nucleotidase</fullName>
        <ecNumber evidence="3 9">3.1.3.5</ecNumber>
    </recommendedName>
</protein>
<evidence type="ECO:0000256" key="2">
    <source>
        <dbReference type="ARBA" id="ARBA00008389"/>
    </source>
</evidence>
<dbReference type="InterPro" id="IPR023214">
    <property type="entry name" value="HAD_sf"/>
</dbReference>
<reference evidence="10 11" key="1">
    <citation type="submission" date="2024-03" db="EMBL/GenBank/DDBJ databases">
        <title>The genome assembly and annotation of the cricket Gryllus longicercus Weissman &amp; Gray.</title>
        <authorList>
            <person name="Szrajer S."/>
            <person name="Gray D."/>
            <person name="Ylla G."/>
        </authorList>
    </citation>
    <scope>NUCLEOTIDE SEQUENCE [LARGE SCALE GENOMIC DNA]</scope>
    <source>
        <strain evidence="10">DAG 2021-001</strain>
        <tissue evidence="10">Whole body minus gut</tissue>
    </source>
</reference>
<dbReference type="GO" id="GO:0008253">
    <property type="term" value="F:5'-nucleotidase activity"/>
    <property type="evidence" value="ECO:0007669"/>
    <property type="project" value="UniProtKB-EC"/>
</dbReference>
<comment type="subcellular location">
    <subcellularLocation>
        <location evidence="9">Cytoplasm</location>
    </subcellularLocation>
</comment>
<keyword evidence="5 9" id="KW-0547">Nucleotide-binding</keyword>
<evidence type="ECO:0000256" key="8">
    <source>
        <dbReference type="ARBA" id="ARBA00023080"/>
    </source>
</evidence>
<dbReference type="SFLD" id="SFLDS00003">
    <property type="entry name" value="Haloacid_Dehalogenase"/>
    <property type="match status" value="1"/>
</dbReference>
<dbReference type="AlphaFoldDB" id="A0AAN9YYG4"/>
<dbReference type="NCBIfam" id="TIGR01544">
    <property type="entry name" value="HAD-SF-IE"/>
    <property type="match status" value="1"/>
</dbReference>
<evidence type="ECO:0000256" key="6">
    <source>
        <dbReference type="ARBA" id="ARBA00022801"/>
    </source>
</evidence>
<proteinExistence type="inferred from homology"/>
<evidence type="ECO:0000256" key="7">
    <source>
        <dbReference type="ARBA" id="ARBA00022842"/>
    </source>
</evidence>
<dbReference type="GO" id="GO:0005737">
    <property type="term" value="C:cytoplasm"/>
    <property type="evidence" value="ECO:0007669"/>
    <property type="project" value="UniProtKB-SubCell"/>
</dbReference>
<keyword evidence="8 9" id="KW-0546">Nucleotide metabolism</keyword>
<dbReference type="InterPro" id="IPR036412">
    <property type="entry name" value="HAD-like_sf"/>
</dbReference>
<dbReference type="Pfam" id="PF05822">
    <property type="entry name" value="UMPH-1"/>
    <property type="match status" value="1"/>
</dbReference>
<dbReference type="Gene3D" id="1.10.150.340">
    <property type="entry name" value="Pyrimidine 5'-nucleotidase (UMPH-1), N-terminal domain"/>
    <property type="match status" value="1"/>
</dbReference>
<dbReference type="Gene3D" id="3.40.50.1000">
    <property type="entry name" value="HAD superfamily/HAD-like"/>
    <property type="match status" value="1"/>
</dbReference>
<accession>A0AAN9YYG4</accession>
<evidence type="ECO:0000313" key="11">
    <source>
        <dbReference type="Proteomes" id="UP001378592"/>
    </source>
</evidence>
<evidence type="ECO:0000256" key="1">
    <source>
        <dbReference type="ARBA" id="ARBA00000815"/>
    </source>
</evidence>
<dbReference type="EC" id="3.1.3.5" evidence="3 9"/>
<evidence type="ECO:0000313" key="10">
    <source>
        <dbReference type="EMBL" id="KAK7789604.1"/>
    </source>
</evidence>
<keyword evidence="6 9" id="KW-0378">Hydrolase</keyword>
<comment type="catalytic activity">
    <reaction evidence="1 9">
        <text>a ribonucleoside 5'-phosphate + H2O = a ribonucleoside + phosphate</text>
        <dbReference type="Rhea" id="RHEA:12484"/>
        <dbReference type="ChEBI" id="CHEBI:15377"/>
        <dbReference type="ChEBI" id="CHEBI:18254"/>
        <dbReference type="ChEBI" id="CHEBI:43474"/>
        <dbReference type="ChEBI" id="CHEBI:58043"/>
        <dbReference type="EC" id="3.1.3.5"/>
    </reaction>
</comment>
<keyword evidence="9" id="KW-0963">Cytoplasm</keyword>
<dbReference type="SFLD" id="SFLDG01128">
    <property type="entry name" value="C1.4:_5'-Nucleotidase_Like"/>
    <property type="match status" value="1"/>
</dbReference>
<comment type="similarity">
    <text evidence="2 9">Belongs to the pyrimidine 5'-nucleotidase family.</text>
</comment>
<keyword evidence="4" id="KW-0479">Metal-binding</keyword>
<dbReference type="PANTHER" id="PTHR13045">
    <property type="entry name" value="5'-NUCLEOTIDASE"/>
    <property type="match status" value="1"/>
</dbReference>
<dbReference type="InterPro" id="IPR006434">
    <property type="entry name" value="Pyrimidine_nucleotidase_eu"/>
</dbReference>
<sequence length="322" mass="36908">MKYLQYYSLIKKYIKNRTFISTMSEVENVKRVKLDQFPALLRGCVHMRNKEHVENLINELVKGGAEKLQFISDFDQTMTKQHMNGQRCLSSFGVFGHCPQLPQNYREQSQALFNQYRPIEIDPEMSVEEKIPHMVEWYEKAQDLLTGFPLPQTHLDNVMHNICLELRNGTVNLLSHLNKADVPMLVFSAGLGDMVAAILRYHSALLPNVHIISNFLQYDGDTLCGFKGQIIHTFNKNEHAIENSDYFSLLTGRSNVILLGDSEGDARMAEGVKDSNAVLKIGFLYERVEESLNTYLDIYDIVLVDDQTMDVPNQLLDVIFKI</sequence>
<evidence type="ECO:0000256" key="5">
    <source>
        <dbReference type="ARBA" id="ARBA00022741"/>
    </source>
</evidence>
<name>A0AAN9YYG4_9ORTH</name>
<evidence type="ECO:0000256" key="4">
    <source>
        <dbReference type="ARBA" id="ARBA00022723"/>
    </source>
</evidence>
<dbReference type="GO" id="GO:0000287">
    <property type="term" value="F:magnesium ion binding"/>
    <property type="evidence" value="ECO:0007669"/>
    <property type="project" value="InterPro"/>
</dbReference>
<evidence type="ECO:0000256" key="3">
    <source>
        <dbReference type="ARBA" id="ARBA00012643"/>
    </source>
</evidence>
<comment type="caution">
    <text evidence="10">The sequence shown here is derived from an EMBL/GenBank/DDBJ whole genome shotgun (WGS) entry which is preliminary data.</text>
</comment>